<protein>
    <submittedName>
        <fullName evidence="1">Uncharacterized protein</fullName>
    </submittedName>
</protein>
<dbReference type="InParanoid" id="A0LI33"/>
<proteinExistence type="predicted"/>
<dbReference type="Proteomes" id="UP000001784">
    <property type="component" value="Chromosome"/>
</dbReference>
<organism evidence="1 2">
    <name type="scientific">Syntrophobacter fumaroxidans (strain DSM 10017 / MPOB)</name>
    <dbReference type="NCBI Taxonomy" id="335543"/>
    <lineage>
        <taxon>Bacteria</taxon>
        <taxon>Pseudomonadati</taxon>
        <taxon>Thermodesulfobacteriota</taxon>
        <taxon>Syntrophobacteria</taxon>
        <taxon>Syntrophobacterales</taxon>
        <taxon>Syntrophobacteraceae</taxon>
        <taxon>Syntrophobacter</taxon>
    </lineage>
</organism>
<keyword evidence="2" id="KW-1185">Reference proteome</keyword>
<evidence type="ECO:0000313" key="1">
    <source>
        <dbReference type="EMBL" id="ABK17085.1"/>
    </source>
</evidence>
<accession>A0LI33</accession>
<dbReference type="RefSeq" id="WP_011698256.1">
    <property type="nucleotide sequence ID" value="NC_008554.1"/>
</dbReference>
<reference evidence="1 2" key="1">
    <citation type="submission" date="2006-10" db="EMBL/GenBank/DDBJ databases">
        <title>Complete sequence of Syntrophobacter fumaroxidans MPOB.</title>
        <authorList>
            <consortium name="US DOE Joint Genome Institute"/>
            <person name="Copeland A."/>
            <person name="Lucas S."/>
            <person name="Lapidus A."/>
            <person name="Barry K."/>
            <person name="Detter J.C."/>
            <person name="Glavina del Rio T."/>
            <person name="Hammon N."/>
            <person name="Israni S."/>
            <person name="Pitluck S."/>
            <person name="Goltsman E.G."/>
            <person name="Martinez M."/>
            <person name="Schmutz J."/>
            <person name="Larimer F."/>
            <person name="Land M."/>
            <person name="Hauser L."/>
            <person name="Kyrpides N."/>
            <person name="Kim E."/>
            <person name="Boone D.R."/>
            <person name="Brockman F."/>
            <person name="Culley D."/>
            <person name="Ferry J."/>
            <person name="Gunsalus R."/>
            <person name="McInerney M.J."/>
            <person name="Morrison M."/>
            <person name="Plugge C."/>
            <person name="Rohlin L."/>
            <person name="Scholten J."/>
            <person name="Sieber J."/>
            <person name="Stams A.J.M."/>
            <person name="Worm P."/>
            <person name="Henstra A.M."/>
            <person name="Richardson P."/>
        </authorList>
    </citation>
    <scope>NUCLEOTIDE SEQUENCE [LARGE SCALE GENOMIC DNA]</scope>
    <source>
        <strain evidence="2">DSM 10017 / MPOB</strain>
    </source>
</reference>
<dbReference type="OrthoDB" id="5516929at2"/>
<dbReference type="EMBL" id="CP000478">
    <property type="protein sequence ID" value="ABK17085.1"/>
    <property type="molecule type" value="Genomic_DNA"/>
</dbReference>
<dbReference type="AlphaFoldDB" id="A0LI33"/>
<dbReference type="KEGG" id="sfu:Sfum_1394"/>
<dbReference type="HOGENOM" id="CLU_2083690_0_0_7"/>
<name>A0LI33_SYNFM</name>
<gene>
    <name evidence="1" type="ordered locus">Sfum_1394</name>
</gene>
<evidence type="ECO:0000313" key="2">
    <source>
        <dbReference type="Proteomes" id="UP000001784"/>
    </source>
</evidence>
<sequence>MGRKPNPLLEEFLDRSIPLPPVRWETVPAGVDPHIVWEAYDEGIEGWVPVWFPTHEPVSGRTYGEFERAHLFNEDLERILKAMHRWPLWGTPAHRKHAVAIALLQLFCELEGLCEKV</sequence>